<organism evidence="8 9">
    <name type="scientific">Phytophthora fragariaefolia</name>
    <dbReference type="NCBI Taxonomy" id="1490495"/>
    <lineage>
        <taxon>Eukaryota</taxon>
        <taxon>Sar</taxon>
        <taxon>Stramenopiles</taxon>
        <taxon>Oomycota</taxon>
        <taxon>Peronosporomycetes</taxon>
        <taxon>Peronosporales</taxon>
        <taxon>Peronosporaceae</taxon>
        <taxon>Phytophthora</taxon>
    </lineage>
</organism>
<dbReference type="AlphaFoldDB" id="A0A9W6YHQ7"/>
<evidence type="ECO:0000259" key="7">
    <source>
        <dbReference type="PROSITE" id="PS51384"/>
    </source>
</evidence>
<accession>A0A9W6YHQ7</accession>
<reference evidence="8" key="1">
    <citation type="submission" date="2023-04" db="EMBL/GenBank/DDBJ databases">
        <title>Phytophthora fragariaefolia NBRC 109709.</title>
        <authorList>
            <person name="Ichikawa N."/>
            <person name="Sato H."/>
            <person name="Tonouchi N."/>
        </authorList>
    </citation>
    <scope>NUCLEOTIDE SEQUENCE</scope>
    <source>
        <strain evidence="8">NBRC 109709</strain>
    </source>
</reference>
<keyword evidence="5 6" id="KW-0472">Membrane</keyword>
<keyword evidence="4" id="KW-0560">Oxidoreductase</keyword>
<protein>
    <submittedName>
        <fullName evidence="8">Unnamed protein product</fullName>
    </submittedName>
</protein>
<dbReference type="SUPFAM" id="SSF63380">
    <property type="entry name" value="Riboflavin synthase domain-like"/>
    <property type="match status" value="1"/>
</dbReference>
<dbReference type="EMBL" id="BSXT01018858">
    <property type="protein sequence ID" value="GMG14837.1"/>
    <property type="molecule type" value="Genomic_DNA"/>
</dbReference>
<dbReference type="InterPro" id="IPR013130">
    <property type="entry name" value="Fe3_Rdtase_TM_dom"/>
</dbReference>
<feature type="transmembrane region" description="Helical" evidence="6">
    <location>
        <begin position="185"/>
        <end position="209"/>
    </location>
</feature>
<evidence type="ECO:0000256" key="2">
    <source>
        <dbReference type="ARBA" id="ARBA00022692"/>
    </source>
</evidence>
<feature type="transmembrane region" description="Helical" evidence="6">
    <location>
        <begin position="112"/>
        <end position="137"/>
    </location>
</feature>
<dbReference type="SUPFAM" id="SSF52343">
    <property type="entry name" value="Ferredoxin reductase-like, C-terminal NADP-linked domain"/>
    <property type="match status" value="1"/>
</dbReference>
<keyword evidence="3 6" id="KW-1133">Transmembrane helix</keyword>
<dbReference type="InterPro" id="IPR039261">
    <property type="entry name" value="FNR_nucleotide-bd"/>
</dbReference>
<dbReference type="Pfam" id="PF08030">
    <property type="entry name" value="NAD_binding_6"/>
    <property type="match status" value="1"/>
</dbReference>
<dbReference type="InterPro" id="IPR017938">
    <property type="entry name" value="Riboflavin_synthase-like_b-brl"/>
</dbReference>
<dbReference type="SFLD" id="SFLDS00052">
    <property type="entry name" value="Ferric_Reductase_Domain"/>
    <property type="match status" value="1"/>
</dbReference>
<dbReference type="PROSITE" id="PS51384">
    <property type="entry name" value="FAD_FR"/>
    <property type="match status" value="1"/>
</dbReference>
<feature type="transmembrane region" description="Helical" evidence="6">
    <location>
        <begin position="157"/>
        <end position="178"/>
    </location>
</feature>
<feature type="transmembrane region" description="Helical" evidence="6">
    <location>
        <begin position="224"/>
        <end position="245"/>
    </location>
</feature>
<feature type="domain" description="FAD-binding FR-type" evidence="7">
    <location>
        <begin position="319"/>
        <end position="433"/>
    </location>
</feature>
<dbReference type="InterPro" id="IPR050369">
    <property type="entry name" value="RBOH/FRE"/>
</dbReference>
<evidence type="ECO:0000256" key="1">
    <source>
        <dbReference type="ARBA" id="ARBA00004141"/>
    </source>
</evidence>
<evidence type="ECO:0000256" key="4">
    <source>
        <dbReference type="ARBA" id="ARBA00023002"/>
    </source>
</evidence>
<dbReference type="GO" id="GO:0016491">
    <property type="term" value="F:oxidoreductase activity"/>
    <property type="evidence" value="ECO:0007669"/>
    <property type="project" value="UniProtKB-KW"/>
</dbReference>
<dbReference type="InterPro" id="IPR017927">
    <property type="entry name" value="FAD-bd_FR_type"/>
</dbReference>
<feature type="transmembrane region" description="Helical" evidence="6">
    <location>
        <begin position="257"/>
        <end position="285"/>
    </location>
</feature>
<dbReference type="PANTHER" id="PTHR11972:SF55">
    <property type="entry name" value="FERRIC REDUCTASE"/>
    <property type="match status" value="1"/>
</dbReference>
<proteinExistence type="predicted"/>
<dbReference type="CDD" id="cd06186">
    <property type="entry name" value="NOX_Duox_like_FAD_NADP"/>
    <property type="match status" value="1"/>
</dbReference>
<dbReference type="PANTHER" id="PTHR11972">
    <property type="entry name" value="NADPH OXIDASE"/>
    <property type="match status" value="1"/>
</dbReference>
<evidence type="ECO:0000256" key="5">
    <source>
        <dbReference type="ARBA" id="ARBA00023136"/>
    </source>
</evidence>
<dbReference type="Proteomes" id="UP001165121">
    <property type="component" value="Unassembled WGS sequence"/>
</dbReference>
<keyword evidence="9" id="KW-1185">Reference proteome</keyword>
<dbReference type="FunFam" id="2.40.30.10:FF:000125">
    <property type="entry name" value="Ferric reduction oxidase 7"/>
    <property type="match status" value="1"/>
</dbReference>
<comment type="caution">
    <text evidence="8">The sequence shown here is derived from an EMBL/GenBank/DDBJ whole genome shotgun (WGS) entry which is preliminary data.</text>
</comment>
<sequence length="624" mass="70978">MSNVRIIDEPFTPRSDYASVQDNEPLPRAFGIPFAQRDLPSNIPMLDSSQYALERDSSSVVDDRATAMSDMAIGTRRRRTPFPALPSPFQRAMRWWIALRWKLSRRFFSIPVPLLTVGFGIKLGDLLVIVTVIGYFVTASALRLKDHDTKGSGSAPSITMMLVFLFVIRNNSVLLIATGIPFERVLFYHIFFTLVTIGLTALHGLAYLLDRADTGGHDFHHDQMVTGVVSFVGMVAMYFMSLNYVRRNFFDVFIRLHWILFIVVVIFSVMHGVPLVLVGFIPWLIDMMFRVVYRPHVHANGSLLKKKRNHSSLNTSVSHHKHRRGVIARDQLTICAMPGNVTRISFPRVRYDTGESFEYEAGQYAFLCIPKLSLLQWHPFSISSAPHEAKVTFHVKVLGNWTRKLHQLASSSDPDITPIDVLVDGPYGSVAIDIDSVTTYAHFVLFSGGIGVTPMRSIANWLHYECHYHSREGTPSVRFVWSVRDREIAESVLSQDVENGLHHGDHDQEMDEVAPYLPHILLHPRTTNDPDGDFYSEIYLTRGHPDLDNRGDHPFRNCMKYGIRPDVIEIMRKMGHDALKSRKKRIAVLVCGPPTMVKDVTKASQKLAREMRVHFDVHSELFQF</sequence>
<evidence type="ECO:0000256" key="3">
    <source>
        <dbReference type="ARBA" id="ARBA00022989"/>
    </source>
</evidence>
<dbReference type="OrthoDB" id="167398at2759"/>
<gene>
    <name evidence="8" type="ORF">Pfra01_002923600</name>
</gene>
<dbReference type="Pfam" id="PF01794">
    <property type="entry name" value="Ferric_reduct"/>
    <property type="match status" value="1"/>
</dbReference>
<dbReference type="Pfam" id="PF08022">
    <property type="entry name" value="FAD_binding_8"/>
    <property type="match status" value="1"/>
</dbReference>
<dbReference type="Gene3D" id="3.40.50.80">
    <property type="entry name" value="Nucleotide-binding domain of ferredoxin-NADP reductase (FNR) module"/>
    <property type="match status" value="1"/>
</dbReference>
<dbReference type="InterPro" id="IPR013121">
    <property type="entry name" value="Fe_red_NAD-bd_6"/>
</dbReference>
<evidence type="ECO:0000256" key="6">
    <source>
        <dbReference type="SAM" id="Phobius"/>
    </source>
</evidence>
<dbReference type="InterPro" id="IPR013112">
    <property type="entry name" value="FAD-bd_8"/>
</dbReference>
<evidence type="ECO:0000313" key="9">
    <source>
        <dbReference type="Proteomes" id="UP001165121"/>
    </source>
</evidence>
<dbReference type="SFLD" id="SFLDG01168">
    <property type="entry name" value="Ferric_reductase_subgroup_(FRE"/>
    <property type="match status" value="1"/>
</dbReference>
<dbReference type="Gene3D" id="2.40.30.10">
    <property type="entry name" value="Translation factors"/>
    <property type="match status" value="1"/>
</dbReference>
<evidence type="ECO:0000313" key="8">
    <source>
        <dbReference type="EMBL" id="GMG14837.1"/>
    </source>
</evidence>
<keyword evidence="2 6" id="KW-0812">Transmembrane</keyword>
<dbReference type="GO" id="GO:0005886">
    <property type="term" value="C:plasma membrane"/>
    <property type="evidence" value="ECO:0007669"/>
    <property type="project" value="TreeGrafter"/>
</dbReference>
<comment type="subcellular location">
    <subcellularLocation>
        <location evidence="1">Membrane</location>
        <topology evidence="1">Multi-pass membrane protein</topology>
    </subcellularLocation>
</comment>
<name>A0A9W6YHQ7_9STRA</name>